<organism evidence="2 3">
    <name type="scientific">Shewanella decolorationis S12</name>
    <dbReference type="NCBI Taxonomy" id="1353536"/>
    <lineage>
        <taxon>Bacteria</taxon>
        <taxon>Pseudomonadati</taxon>
        <taxon>Pseudomonadota</taxon>
        <taxon>Gammaproteobacteria</taxon>
        <taxon>Alteromonadales</taxon>
        <taxon>Shewanellaceae</taxon>
        <taxon>Shewanella</taxon>
    </lineage>
</organism>
<dbReference type="PANTHER" id="PTHR21366">
    <property type="entry name" value="GLYOXALASE FAMILY PROTEIN"/>
    <property type="match status" value="1"/>
</dbReference>
<dbReference type="Pfam" id="PF00903">
    <property type="entry name" value="Glyoxalase"/>
    <property type="match status" value="1"/>
</dbReference>
<keyword evidence="2" id="KW-0223">Dioxygenase</keyword>
<feature type="domain" description="VOC" evidence="1">
    <location>
        <begin position="37"/>
        <end position="157"/>
    </location>
</feature>
<dbReference type="InterPro" id="IPR004360">
    <property type="entry name" value="Glyas_Fos-R_dOase_dom"/>
</dbReference>
<evidence type="ECO:0000313" key="3">
    <source>
        <dbReference type="Proteomes" id="UP000017548"/>
    </source>
</evidence>
<name>A0ABN0PLE7_9GAMM</name>
<comment type="caution">
    <text evidence="2">The sequence shown here is derived from an EMBL/GenBank/DDBJ whole genome shotgun (WGS) entry which is preliminary data.</text>
</comment>
<dbReference type="PROSITE" id="PS51819">
    <property type="entry name" value="VOC"/>
    <property type="match status" value="1"/>
</dbReference>
<proteinExistence type="predicted"/>
<sequence length="163" mass="18017">MPCIKASQIAAKTTMKRQHALITNRYSIEGKNMRVTRLDHLVLTVKDIEASVDFYQRVLGMKKSVFGQGRIALSFGDQKINLHQAGAEFEPKANLATPGSADLCFVVSHNIEEVINHLNALEVEIIEGPVLRTGATGRINSVYIRDPDLNLLELSEYLPACAL</sequence>
<dbReference type="Gene3D" id="3.10.180.10">
    <property type="entry name" value="2,3-Dihydroxybiphenyl 1,2-Dioxygenase, domain 1"/>
    <property type="match status" value="1"/>
</dbReference>
<accession>A0ABN0PLE7</accession>
<reference evidence="2 3" key="1">
    <citation type="journal article" date="2013" name="Genome Announc.">
        <title>Draft Genome Sequence of Shewanella decolorationis S12, a Dye-Degrading Bacterium Isolated from a Wastewater Treatment Plant.</title>
        <authorList>
            <person name="Xu M."/>
            <person name="Fang Y."/>
            <person name="Liu J."/>
            <person name="Chen X."/>
            <person name="Sun G."/>
            <person name="Guo J."/>
            <person name="Hua Z."/>
            <person name="Tu Q."/>
            <person name="Wu L."/>
            <person name="Zhou J."/>
            <person name="Liu X."/>
        </authorList>
    </citation>
    <scope>NUCLEOTIDE SEQUENCE [LARGE SCALE GENOMIC DNA]</scope>
    <source>
        <strain evidence="2 3">S12</strain>
    </source>
</reference>
<protein>
    <submittedName>
        <fullName evidence="2">Glyoxalase bleomycin resistance protein dioxygenase</fullName>
    </submittedName>
</protein>
<dbReference type="GO" id="GO:0051213">
    <property type="term" value="F:dioxygenase activity"/>
    <property type="evidence" value="ECO:0007669"/>
    <property type="project" value="UniProtKB-KW"/>
</dbReference>
<evidence type="ECO:0000313" key="2">
    <source>
        <dbReference type="EMBL" id="ESE40931.1"/>
    </source>
</evidence>
<dbReference type="InterPro" id="IPR029068">
    <property type="entry name" value="Glyas_Bleomycin-R_OHBP_Dase"/>
</dbReference>
<dbReference type="EMBL" id="AXZL01000068">
    <property type="protein sequence ID" value="ESE40931.1"/>
    <property type="molecule type" value="Genomic_DNA"/>
</dbReference>
<dbReference type="Proteomes" id="UP000017548">
    <property type="component" value="Unassembled WGS sequence"/>
</dbReference>
<dbReference type="PANTHER" id="PTHR21366:SF14">
    <property type="entry name" value="GLYOXALASE DOMAIN-CONTAINING PROTEIN 5"/>
    <property type="match status" value="1"/>
</dbReference>
<dbReference type="InterPro" id="IPR037523">
    <property type="entry name" value="VOC_core"/>
</dbReference>
<keyword evidence="2" id="KW-0560">Oxidoreductase</keyword>
<dbReference type="InterPro" id="IPR050383">
    <property type="entry name" value="GlyoxalaseI/FosfomycinResist"/>
</dbReference>
<dbReference type="SUPFAM" id="SSF54593">
    <property type="entry name" value="Glyoxalase/Bleomycin resistance protein/Dihydroxybiphenyl dioxygenase"/>
    <property type="match status" value="1"/>
</dbReference>
<keyword evidence="3" id="KW-1185">Reference proteome</keyword>
<gene>
    <name evidence="2" type="ORF">SHD_2488</name>
</gene>
<dbReference type="CDD" id="cd07253">
    <property type="entry name" value="GLOD5"/>
    <property type="match status" value="1"/>
</dbReference>
<evidence type="ECO:0000259" key="1">
    <source>
        <dbReference type="PROSITE" id="PS51819"/>
    </source>
</evidence>